<dbReference type="CDD" id="cd06170">
    <property type="entry name" value="LuxR_C_like"/>
    <property type="match status" value="1"/>
</dbReference>
<dbReference type="InterPro" id="IPR036388">
    <property type="entry name" value="WH-like_DNA-bd_sf"/>
</dbReference>
<dbReference type="AlphaFoldDB" id="F3YXX7"/>
<keyword evidence="6" id="KW-1185">Reference proteome</keyword>
<dbReference type="PANTHER" id="PTHR43214">
    <property type="entry name" value="TWO-COMPONENT RESPONSE REGULATOR"/>
    <property type="match status" value="1"/>
</dbReference>
<dbReference type="Gene3D" id="1.10.10.10">
    <property type="entry name" value="Winged helix-like DNA-binding domain superfamily/Winged helix DNA-binding domain"/>
    <property type="match status" value="1"/>
</dbReference>
<keyword evidence="3" id="KW-0804">Transcription</keyword>
<evidence type="ECO:0000313" key="5">
    <source>
        <dbReference type="EMBL" id="EGJ50679.1"/>
    </source>
</evidence>
<dbReference type="FunFam" id="1.10.10.10:FF:000153">
    <property type="entry name" value="LuxR family transcriptional regulator"/>
    <property type="match status" value="1"/>
</dbReference>
<feature type="domain" description="HTH luxR-type" evidence="4">
    <location>
        <begin position="148"/>
        <end position="213"/>
    </location>
</feature>
<dbReference type="PRINTS" id="PR00038">
    <property type="entry name" value="HTHLUXR"/>
</dbReference>
<dbReference type="Gene3D" id="3.40.50.2300">
    <property type="match status" value="1"/>
</dbReference>
<reference evidence="5 6" key="1">
    <citation type="journal article" date="2011" name="J. Bacteriol.">
        <title>Genome sequence of the mercury-methylating and pleomorphic Desulfovibrio africanus Strain Walvis Bay.</title>
        <authorList>
            <person name="Brown S.D."/>
            <person name="Wall J.D."/>
            <person name="Kucken A.M."/>
            <person name="Gilmour C.C."/>
            <person name="Podar M."/>
            <person name="Brandt C.C."/>
            <person name="Teshima H."/>
            <person name="Detter J.C."/>
            <person name="Han C.S."/>
            <person name="Land M.L."/>
            <person name="Lucas S."/>
            <person name="Han J."/>
            <person name="Pennacchio L."/>
            <person name="Nolan M."/>
            <person name="Pitluck S."/>
            <person name="Woyke T."/>
            <person name="Goodwin L."/>
            <person name="Palumbo A.V."/>
            <person name="Elias D.A."/>
        </authorList>
    </citation>
    <scope>NUCLEOTIDE SEQUENCE [LARGE SCALE GENOMIC DNA]</scope>
    <source>
        <strain evidence="5 6">Walvis Bay</strain>
    </source>
</reference>
<dbReference type="PROSITE" id="PS00622">
    <property type="entry name" value="HTH_LUXR_1"/>
    <property type="match status" value="1"/>
</dbReference>
<dbReference type="RefSeq" id="WP_014260383.1">
    <property type="nucleotide sequence ID" value="NC_016629.1"/>
</dbReference>
<dbReference type="PROSITE" id="PS50043">
    <property type="entry name" value="HTH_LUXR_2"/>
    <property type="match status" value="1"/>
</dbReference>
<dbReference type="HOGENOM" id="CLU_000445_90_7_7"/>
<dbReference type="GO" id="GO:0006355">
    <property type="term" value="P:regulation of DNA-templated transcription"/>
    <property type="evidence" value="ECO:0007669"/>
    <property type="project" value="InterPro"/>
</dbReference>
<proteinExistence type="predicted"/>
<dbReference type="SMART" id="SM00421">
    <property type="entry name" value="HTH_LUXR"/>
    <property type="match status" value="1"/>
</dbReference>
<dbReference type="KEGG" id="daf:Desaf_2355"/>
<evidence type="ECO:0000256" key="3">
    <source>
        <dbReference type="ARBA" id="ARBA00023163"/>
    </source>
</evidence>
<dbReference type="eggNOG" id="COG2197">
    <property type="taxonomic scope" value="Bacteria"/>
</dbReference>
<dbReference type="STRING" id="690850.Desaf_2355"/>
<protein>
    <submittedName>
        <fullName evidence="5">Transcriptional regulator, LuxR family</fullName>
    </submittedName>
</protein>
<keyword evidence="1" id="KW-0805">Transcription regulation</keyword>
<dbReference type="GO" id="GO:0003677">
    <property type="term" value="F:DNA binding"/>
    <property type="evidence" value="ECO:0007669"/>
    <property type="project" value="UniProtKB-KW"/>
</dbReference>
<gene>
    <name evidence="5" type="ORF">Desaf_2355</name>
</gene>
<evidence type="ECO:0000259" key="4">
    <source>
        <dbReference type="PROSITE" id="PS50043"/>
    </source>
</evidence>
<name>F3YXX7_DESAF</name>
<dbReference type="SUPFAM" id="SSF46894">
    <property type="entry name" value="C-terminal effector domain of the bipartite response regulators"/>
    <property type="match status" value="1"/>
</dbReference>
<evidence type="ECO:0000256" key="1">
    <source>
        <dbReference type="ARBA" id="ARBA00023015"/>
    </source>
</evidence>
<dbReference type="InterPro" id="IPR039420">
    <property type="entry name" value="WalR-like"/>
</dbReference>
<dbReference type="EMBL" id="CP003221">
    <property type="protein sequence ID" value="EGJ50679.1"/>
    <property type="molecule type" value="Genomic_DNA"/>
</dbReference>
<dbReference type="InterPro" id="IPR016032">
    <property type="entry name" value="Sig_transdc_resp-reg_C-effctor"/>
</dbReference>
<dbReference type="PANTHER" id="PTHR43214:SF38">
    <property type="entry name" value="NITRATE_NITRITE RESPONSE REGULATOR PROTEIN NARL"/>
    <property type="match status" value="1"/>
</dbReference>
<keyword evidence="2" id="KW-0238">DNA-binding</keyword>
<organism evidence="5 6">
    <name type="scientific">Desulfocurvibacter africanus subsp. africanus str. Walvis Bay</name>
    <dbReference type="NCBI Taxonomy" id="690850"/>
    <lineage>
        <taxon>Bacteria</taxon>
        <taxon>Pseudomonadati</taxon>
        <taxon>Thermodesulfobacteriota</taxon>
        <taxon>Desulfovibrionia</taxon>
        <taxon>Desulfovibrionales</taxon>
        <taxon>Desulfovibrionaceae</taxon>
        <taxon>Desulfocurvibacter</taxon>
    </lineage>
</organism>
<dbReference type="InterPro" id="IPR000792">
    <property type="entry name" value="Tscrpt_reg_LuxR_C"/>
</dbReference>
<evidence type="ECO:0000256" key="2">
    <source>
        <dbReference type="ARBA" id="ARBA00023125"/>
    </source>
</evidence>
<dbReference type="Pfam" id="PF00196">
    <property type="entry name" value="GerE"/>
    <property type="match status" value="1"/>
</dbReference>
<accession>F3YXX7</accession>
<dbReference type="Proteomes" id="UP000007844">
    <property type="component" value="Chromosome"/>
</dbReference>
<evidence type="ECO:0000313" key="6">
    <source>
        <dbReference type="Proteomes" id="UP000007844"/>
    </source>
</evidence>
<sequence>MNAHILVIGPGTIQNRMLAKYIEDQIGAASECRQEFSQADTAQVADSRRPLLLWDCLSNNLPKFWTMCSQRAENGNGPCLALINAPHELTLELQALRNGADGLFRECDPPDLLIKGIASILHGDLWYSREVLSRFVRDERKVRPQATQSADTSTLTPREREVLERIAAGASNEEIAKNLFISPSTVKTHAYNIYAKIRVPNRIQAALWAVQNL</sequence>